<accession>A0A411YX33</accession>
<dbReference type="OrthoDB" id="7871953at2"/>
<organism evidence="1 2">
    <name type="scientific">Pseudotabrizicola alkalilacus</name>
    <dbReference type="NCBI Taxonomy" id="2305252"/>
    <lineage>
        <taxon>Bacteria</taxon>
        <taxon>Pseudomonadati</taxon>
        <taxon>Pseudomonadota</taxon>
        <taxon>Alphaproteobacteria</taxon>
        <taxon>Rhodobacterales</taxon>
        <taxon>Paracoccaceae</taxon>
        <taxon>Pseudotabrizicola</taxon>
    </lineage>
</organism>
<dbReference type="EMBL" id="QWEY01000016">
    <property type="protein sequence ID" value="RGP35431.1"/>
    <property type="molecule type" value="Genomic_DNA"/>
</dbReference>
<proteinExistence type="predicted"/>
<evidence type="ECO:0000313" key="2">
    <source>
        <dbReference type="Proteomes" id="UP000284547"/>
    </source>
</evidence>
<protein>
    <recommendedName>
        <fullName evidence="3">Response regulatory domain-containing protein</fullName>
    </recommendedName>
</protein>
<dbReference type="Proteomes" id="UP000284547">
    <property type="component" value="Unassembled WGS sequence"/>
</dbReference>
<dbReference type="AlphaFoldDB" id="A0A411YX33"/>
<comment type="caution">
    <text evidence="1">The sequence shown here is derived from an EMBL/GenBank/DDBJ whole genome shotgun (WGS) entry which is preliminary data.</text>
</comment>
<gene>
    <name evidence="1" type="ORF">D1012_20335</name>
</gene>
<evidence type="ECO:0008006" key="3">
    <source>
        <dbReference type="Google" id="ProtNLM"/>
    </source>
</evidence>
<name>A0A411YX33_9RHOB</name>
<dbReference type="RefSeq" id="WP_147335754.1">
    <property type="nucleotide sequence ID" value="NZ_QWEY01000016.1"/>
</dbReference>
<sequence>MDRTSSESAGFGVEPAAPWYRSGGSDAASGFSGSVAENCDKIFYRTQYYDMSFPRIVALLGEPADARLANIADWVHELGGTLTIADSRVIGPGRRSEILDSFDFCLVDADLLGEVEDTVDYCLKLRKVCPDMPILLLSSEVRAHDLTAERMAICDATLRMPMARASFFEGVAAAVNNSMFRVQRARDRQEPGHA</sequence>
<reference evidence="1 2" key="1">
    <citation type="submission" date="2018-08" db="EMBL/GenBank/DDBJ databases">
        <title>Flavobacterium tibetense sp. nov., isolated from a wetland YonghuCo on Tibetan Plateau.</title>
        <authorList>
            <person name="Phurbu D."/>
            <person name="Lu H."/>
            <person name="Xing P."/>
        </authorList>
    </citation>
    <scope>NUCLEOTIDE SEQUENCE [LARGE SCALE GENOMIC DNA]</scope>
    <source>
        <strain evidence="1 2">DJC</strain>
    </source>
</reference>
<keyword evidence="2" id="KW-1185">Reference proteome</keyword>
<evidence type="ECO:0000313" key="1">
    <source>
        <dbReference type="EMBL" id="RGP35431.1"/>
    </source>
</evidence>